<accession>A0AA88GY66</accession>
<reference evidence="1 2" key="1">
    <citation type="journal article" date="2018" name="BMC Genomics">
        <title>The genome of Naegleria lovaniensis, the basis for a comparative approach to unravel pathogenicity factors of the human pathogenic amoeba N. fowleri.</title>
        <authorList>
            <person name="Liechti N."/>
            <person name="Schurch N."/>
            <person name="Bruggmann R."/>
            <person name="Wittwer M."/>
        </authorList>
    </citation>
    <scope>NUCLEOTIDE SEQUENCE [LARGE SCALE GENOMIC DNA]</scope>
    <source>
        <strain evidence="1 2">ATCC 30569</strain>
    </source>
</reference>
<dbReference type="Proteomes" id="UP000816034">
    <property type="component" value="Unassembled WGS sequence"/>
</dbReference>
<evidence type="ECO:0000313" key="1">
    <source>
        <dbReference type="EMBL" id="KAG2392744.1"/>
    </source>
</evidence>
<gene>
    <name evidence="1" type="ORF">C9374_011469</name>
</gene>
<evidence type="ECO:0000313" key="2">
    <source>
        <dbReference type="Proteomes" id="UP000816034"/>
    </source>
</evidence>
<keyword evidence="2" id="KW-1185">Reference proteome</keyword>
<name>A0AA88GY66_NAELO</name>
<dbReference type="AlphaFoldDB" id="A0AA88GY66"/>
<dbReference type="EMBL" id="PYSW02000004">
    <property type="protein sequence ID" value="KAG2392744.1"/>
    <property type="molecule type" value="Genomic_DNA"/>
</dbReference>
<comment type="caution">
    <text evidence="1">The sequence shown here is derived from an EMBL/GenBank/DDBJ whole genome shotgun (WGS) entry which is preliminary data.</text>
</comment>
<sequence>MSQLEQRSSSLSSSHVHSFSLIDEEKNHQAFSSSSIVESLECYEGRLMLELVNGYDQQNFGSQRNNENWKYILHPFTLYLKYSDYSNYCPEMNIDLLNTCIEFGRCFQVHGNEWTNYLDLQLACYIHPCDSNTDDDNFERFYFDPQKDIPENCFVSLSDIISQNDDDDDDDHFTIRQYIEKQQEQATGKKLSIYLSCNYRIKLNKNIIKEKNFQVIMLSSLNSPLLDVSLSENIEIYNENNFIERFGRVAIVLPKRADLFYDVYCSNDATTFDLLNANTEWRQADSLKSDQHWIFISPQLERSRDYLFKVICVQKENTWIQYPVLKCSQQSRIIEEKVMRVAISDYNEDIQNASALAQCHLKLIEFHNLNPSLFKSLKVNSNPLFHIDVSLTSIGSSNLDDISNTSTSNYLFITERIARVDQHDVSKWKEIPPLTSLENTEDMKNLEINPKLDYMVRFYCASQFDRHRVLRSPNSSSKAIPSSLVMWKELAACGELSKTYDTTIRVMTRTPVFFVFLTGFSSRFPNEQYYHYKVEAKRKDLPNEQWFSLNCELVPSKVCKDILLIRNVPLTYVCKISPRSNELMAYGKTYTIRISCVNPISGNQAIVKEFSKTISNFNYCPHQATEILERNGGMLAFHHPIVTMYLFLNGDMLCYKSVTLNTIEERILEGRFKLTNLISRSEYEKIFNSSSFSTTSVTESTKTTIAHIETVFMHRPKNAPHLPKQIYEYTFKIVFNHWTKCYELLDSSELFVNAQDVMMTDEDNTEKNILYLQHYQLDPALAQRNMCGLNALWEHPHRAIQWFPILEIHRVLQFHDVEFTFQ</sequence>
<protein>
    <submittedName>
        <fullName evidence="1">Uncharacterized protein</fullName>
    </submittedName>
</protein>
<organism evidence="1 2">
    <name type="scientific">Naegleria lovaniensis</name>
    <name type="common">Amoeba</name>
    <dbReference type="NCBI Taxonomy" id="51637"/>
    <lineage>
        <taxon>Eukaryota</taxon>
        <taxon>Discoba</taxon>
        <taxon>Heterolobosea</taxon>
        <taxon>Tetramitia</taxon>
        <taxon>Eutetramitia</taxon>
        <taxon>Vahlkampfiidae</taxon>
        <taxon>Naegleria</taxon>
    </lineage>
</organism>
<dbReference type="GeneID" id="68103923"/>
<proteinExistence type="predicted"/>
<dbReference type="RefSeq" id="XP_044554638.1">
    <property type="nucleotide sequence ID" value="XM_044687128.1"/>
</dbReference>